<dbReference type="AlphaFoldDB" id="A0A6L7AD08"/>
<dbReference type="RefSeq" id="WP_029509390.1">
    <property type="nucleotide sequence ID" value="NZ_BJMJ01000012.1"/>
</dbReference>
<evidence type="ECO:0000313" key="1">
    <source>
        <dbReference type="EMBL" id="MWN21089.1"/>
    </source>
</evidence>
<proteinExistence type="predicted"/>
<gene>
    <name evidence="1" type="ORF">GQS40_05280</name>
</gene>
<evidence type="ECO:0000313" key="2">
    <source>
        <dbReference type="Proteomes" id="UP000478636"/>
    </source>
</evidence>
<organism evidence="1 2">
    <name type="scientific">Leuconostoc lactis</name>
    <dbReference type="NCBI Taxonomy" id="1246"/>
    <lineage>
        <taxon>Bacteria</taxon>
        <taxon>Bacillati</taxon>
        <taxon>Bacillota</taxon>
        <taxon>Bacilli</taxon>
        <taxon>Lactobacillales</taxon>
        <taxon>Lactobacillaceae</taxon>
        <taxon>Leuconostoc</taxon>
    </lineage>
</organism>
<dbReference type="EMBL" id="WSZI01000013">
    <property type="protein sequence ID" value="MWN21089.1"/>
    <property type="molecule type" value="Genomic_DNA"/>
</dbReference>
<dbReference type="InterPro" id="IPR036019">
    <property type="entry name" value="MscL_channel"/>
</dbReference>
<accession>A0A6L7AD08</accession>
<dbReference type="Proteomes" id="UP000478636">
    <property type="component" value="Unassembled WGS sequence"/>
</dbReference>
<dbReference type="Gene3D" id="1.10.1200.120">
    <property type="entry name" value="Large-conductance mechanosensitive channel, MscL, domain 1"/>
    <property type="match status" value="1"/>
</dbReference>
<dbReference type="Pfam" id="PF01741">
    <property type="entry name" value="MscL"/>
    <property type="match status" value="1"/>
</dbReference>
<protein>
    <submittedName>
        <fullName evidence="1">Mechanosensitive ion channel protein MscL</fullName>
    </submittedName>
</protein>
<sequence>MKNPRKFIQQQTNHMLSKSTERLGQFKQFLFAPNLITFVISVVVGNSFGSTIKALVNLVFGLFDFTRLWLFSTQHTLYYNRITQPLSEFASSLLTTVLIATIVFFTIRFINETLIVDPVNKWGYNQAHADALHLQKQNEETIALQRKILAELEKLNQQENPK</sequence>
<comment type="caution">
    <text evidence="1">The sequence shown here is derived from an EMBL/GenBank/DDBJ whole genome shotgun (WGS) entry which is preliminary data.</text>
</comment>
<name>A0A6L7AD08_LEULA</name>
<reference evidence="1 2" key="1">
    <citation type="submission" date="2019-12" db="EMBL/GenBank/DDBJ databases">
        <title>Complete genome sequence of Leuconostoc lactis strain AVN1 provides insights into metabolic potential.</title>
        <authorList>
            <person name="Besrour N."/>
            <person name="Najjari A."/>
            <person name="Fhoula I."/>
            <person name="Jaballah S."/>
            <person name="Klibi N."/>
            <person name="Ouzari H.I."/>
        </authorList>
    </citation>
    <scope>NUCLEOTIDE SEQUENCE [LARGE SCALE GENOMIC DNA]</scope>
    <source>
        <strain evidence="1 2">AVN1</strain>
    </source>
</reference>
<dbReference type="InterPro" id="IPR037673">
    <property type="entry name" value="MSC/AndL"/>
</dbReference>
<dbReference type="SUPFAM" id="SSF81330">
    <property type="entry name" value="Gated mechanosensitive channel"/>
    <property type="match status" value="1"/>
</dbReference>